<feature type="transmembrane region" description="Helical" evidence="5">
    <location>
        <begin position="424"/>
        <end position="443"/>
    </location>
</feature>
<dbReference type="GO" id="GO:0015087">
    <property type="term" value="F:cobalt ion transmembrane transporter activity"/>
    <property type="evidence" value="ECO:0007669"/>
    <property type="project" value="TreeGrafter"/>
</dbReference>
<evidence type="ECO:0000313" key="7">
    <source>
        <dbReference type="Proteomes" id="UP001172159"/>
    </source>
</evidence>
<evidence type="ECO:0000256" key="4">
    <source>
        <dbReference type="ARBA" id="ARBA00023136"/>
    </source>
</evidence>
<evidence type="ECO:0000256" key="5">
    <source>
        <dbReference type="SAM" id="Phobius"/>
    </source>
</evidence>
<comment type="caution">
    <text evidence="6">The sequence shown here is derived from an EMBL/GenBank/DDBJ whole genome shotgun (WGS) entry which is preliminary data.</text>
</comment>
<evidence type="ECO:0000256" key="2">
    <source>
        <dbReference type="ARBA" id="ARBA00022692"/>
    </source>
</evidence>
<sequence length="611" mass="68758">MFNKQASFLDSLRLLGKARPRIGDPPPISAPRTPAKPAEPVIKCLRLQIHNDGKTVFTSLDLPRTHPHPEEALEGSHDHDVIYIVEGHSSLATRLSAMGLDLPQAFFAAHLGRGSGHSINLESAWSTGSFFASWSVPATQQSDSWKMEKRIRAGRPWDKDQATDPESMYESHCRWGTFPESLYRSYHPLHPSQREGNTVLHHATTCMSFYYSRGEHGRLVGCLLVDPRRMHTVRKVDLDLWRGNVSSKSLPNRPCFVNETISLDRIRKALEGSSLFRGRQTDTWVIQTMMSLVLDDMPAVLFELGRGLDEVELCLGEDQELRSSVPQWRDYLGRWRNTLANLRISVRYMMERFEQHSMQRQQQPDTHDESAQMILWRIKQVNAELEAIRGRIETAFQALMSTLSILESQRAIAQAESISKLTQLAFFFIPLSFIAAVFGMNVIEFQDQYTWPRWLGVSIGVTGATYFALYYSTVHTVVTHTIPTIISRSINWGSVGRIGRHIVNAVTVLTATSTLYLLLVLSVLTGIFAGLTFVGFMLEMPLGGAVAVALGMAIVALGMIVSCFLSMDARRKARDGYVPAPTSIYDRGGYRRESDIELVRRLSTQREGSLD</sequence>
<accession>A0AA40BJF1</accession>
<proteinExistence type="predicted"/>
<dbReference type="InterPro" id="IPR045863">
    <property type="entry name" value="CorA_TM1_TM2"/>
</dbReference>
<feature type="transmembrane region" description="Helical" evidence="5">
    <location>
        <begin position="544"/>
        <end position="565"/>
    </location>
</feature>
<keyword evidence="2 5" id="KW-0812">Transmembrane</keyword>
<dbReference type="InterPro" id="IPR002523">
    <property type="entry name" value="MgTranspt_CorA/ZnTranspt_ZntB"/>
</dbReference>
<reference evidence="6" key="1">
    <citation type="submission" date="2023-06" db="EMBL/GenBank/DDBJ databases">
        <title>Genome-scale phylogeny and comparative genomics of the fungal order Sordariales.</title>
        <authorList>
            <consortium name="Lawrence Berkeley National Laboratory"/>
            <person name="Hensen N."/>
            <person name="Bonometti L."/>
            <person name="Westerberg I."/>
            <person name="Brannstrom I.O."/>
            <person name="Guillou S."/>
            <person name="Cros-Aarteil S."/>
            <person name="Calhoun S."/>
            <person name="Haridas S."/>
            <person name="Kuo A."/>
            <person name="Mondo S."/>
            <person name="Pangilinan J."/>
            <person name="Riley R."/>
            <person name="Labutti K."/>
            <person name="Andreopoulos B."/>
            <person name="Lipzen A."/>
            <person name="Chen C."/>
            <person name="Yanf M."/>
            <person name="Daum C."/>
            <person name="Ng V."/>
            <person name="Clum A."/>
            <person name="Steindorff A."/>
            <person name="Ohm R."/>
            <person name="Martin F."/>
            <person name="Silar P."/>
            <person name="Natvig D."/>
            <person name="Lalanne C."/>
            <person name="Gautier V."/>
            <person name="Ament-Velasquez S.L."/>
            <person name="Kruys A."/>
            <person name="Hutchinson M.I."/>
            <person name="Powell A.J."/>
            <person name="Barry K."/>
            <person name="Miller A.N."/>
            <person name="Grigoriev I.V."/>
            <person name="Debuchy R."/>
            <person name="Gladieux P."/>
            <person name="Thoren M.H."/>
            <person name="Johannesson H."/>
        </authorList>
    </citation>
    <scope>NUCLEOTIDE SEQUENCE</scope>
    <source>
        <strain evidence="6">CBS 540.89</strain>
    </source>
</reference>
<comment type="subcellular location">
    <subcellularLocation>
        <location evidence="1">Cell membrane</location>
        <topology evidence="1">Multi-pass membrane protein</topology>
    </subcellularLocation>
</comment>
<evidence type="ECO:0000256" key="1">
    <source>
        <dbReference type="ARBA" id="ARBA00004651"/>
    </source>
</evidence>
<feature type="transmembrane region" description="Helical" evidence="5">
    <location>
        <begin position="515"/>
        <end position="538"/>
    </location>
</feature>
<keyword evidence="3 5" id="KW-1133">Transmembrane helix</keyword>
<dbReference type="PANTHER" id="PTHR46494">
    <property type="entry name" value="CORA FAMILY METAL ION TRANSPORTER (EUROFUNG)"/>
    <property type="match status" value="1"/>
</dbReference>
<dbReference type="AlphaFoldDB" id="A0AA40BJF1"/>
<dbReference type="Gene3D" id="1.20.58.340">
    <property type="entry name" value="Magnesium transport protein CorA, transmembrane region"/>
    <property type="match status" value="1"/>
</dbReference>
<evidence type="ECO:0000256" key="3">
    <source>
        <dbReference type="ARBA" id="ARBA00022989"/>
    </source>
</evidence>
<dbReference type="PANTHER" id="PTHR46494:SF3">
    <property type="entry name" value="ZINC TRANSPORT PROTEIN ZNTB"/>
    <property type="match status" value="1"/>
</dbReference>
<protein>
    <submittedName>
        <fullName evidence="6">Cora-like Mg2+ transporter protein-domain-containing protein</fullName>
    </submittedName>
</protein>
<dbReference type="Pfam" id="PF01544">
    <property type="entry name" value="CorA"/>
    <property type="match status" value="1"/>
</dbReference>
<dbReference type="GO" id="GO:0000287">
    <property type="term" value="F:magnesium ion binding"/>
    <property type="evidence" value="ECO:0007669"/>
    <property type="project" value="TreeGrafter"/>
</dbReference>
<dbReference type="Proteomes" id="UP001172159">
    <property type="component" value="Unassembled WGS sequence"/>
</dbReference>
<dbReference type="SUPFAM" id="SSF144083">
    <property type="entry name" value="Magnesium transport protein CorA, transmembrane region"/>
    <property type="match status" value="1"/>
</dbReference>
<dbReference type="GO" id="GO:0005886">
    <property type="term" value="C:plasma membrane"/>
    <property type="evidence" value="ECO:0007669"/>
    <property type="project" value="UniProtKB-SubCell"/>
</dbReference>
<dbReference type="GO" id="GO:0050897">
    <property type="term" value="F:cobalt ion binding"/>
    <property type="evidence" value="ECO:0007669"/>
    <property type="project" value="TreeGrafter"/>
</dbReference>
<name>A0AA40BJF1_9PEZI</name>
<dbReference type="GO" id="GO:0015095">
    <property type="term" value="F:magnesium ion transmembrane transporter activity"/>
    <property type="evidence" value="ECO:0007669"/>
    <property type="project" value="TreeGrafter"/>
</dbReference>
<organism evidence="6 7">
    <name type="scientific">Apiosordaria backusii</name>
    <dbReference type="NCBI Taxonomy" id="314023"/>
    <lineage>
        <taxon>Eukaryota</taxon>
        <taxon>Fungi</taxon>
        <taxon>Dikarya</taxon>
        <taxon>Ascomycota</taxon>
        <taxon>Pezizomycotina</taxon>
        <taxon>Sordariomycetes</taxon>
        <taxon>Sordariomycetidae</taxon>
        <taxon>Sordariales</taxon>
        <taxon>Lasiosphaeriaceae</taxon>
        <taxon>Apiosordaria</taxon>
    </lineage>
</organism>
<gene>
    <name evidence="6" type="ORF">B0T21DRAFT_333452</name>
</gene>
<dbReference type="EMBL" id="JAUKTV010000007">
    <property type="protein sequence ID" value="KAK0735345.1"/>
    <property type="molecule type" value="Genomic_DNA"/>
</dbReference>
<keyword evidence="7" id="KW-1185">Reference proteome</keyword>
<keyword evidence="4 5" id="KW-0472">Membrane</keyword>
<evidence type="ECO:0000313" key="6">
    <source>
        <dbReference type="EMBL" id="KAK0735345.1"/>
    </source>
</evidence>